<evidence type="ECO:0000313" key="3">
    <source>
        <dbReference type="EMBL" id="TKC83051.1"/>
    </source>
</evidence>
<comment type="caution">
    <text evidence="3">The sequence shown here is derived from an EMBL/GenBank/DDBJ whole genome shotgun (WGS) entry which is preliminary data.</text>
</comment>
<feature type="signal peptide" evidence="2">
    <location>
        <begin position="1"/>
        <end position="32"/>
    </location>
</feature>
<gene>
    <name evidence="3" type="ORF">FAZ69_25485</name>
</gene>
<proteinExistence type="predicted"/>
<evidence type="ECO:0000256" key="2">
    <source>
        <dbReference type="SAM" id="SignalP"/>
    </source>
</evidence>
<name>A0A4U1HP34_9BURK</name>
<reference evidence="3 4" key="1">
    <citation type="submission" date="2019-04" db="EMBL/GenBank/DDBJ databases">
        <title>Trinickia sp. 7GSK02, isolated from subtropical forest soil.</title>
        <authorList>
            <person name="Gao Z.-H."/>
            <person name="Qiu L.-H."/>
        </authorList>
    </citation>
    <scope>NUCLEOTIDE SEQUENCE [LARGE SCALE GENOMIC DNA]</scope>
    <source>
        <strain evidence="3 4">7GSK02</strain>
    </source>
</reference>
<sequence>MKNKFLLCPRTVAVAVMALFLAACGGSSQNDAANAASKSSDSTPSSGSDTPSGSTPSPDSTPSSDSTPSQQALTLSSASYAIPVTGTPYDWSKQNVSSLAASGDNYYYRYGVPPEMVLREVPGGGYAIAWTDSSSSSIKVTKVDSTFANLSSDVFSVAPGVLAPHMYTRSDFDACKGPTVNGLTDTRCDNLAGFEVLGANSYYLSYSDYSNRWGAAASGANYATTGGQLVVKKNDGATVFQDAMTDPSSGVADLPLTTSGTLVSPLRMSTMRMVYDGRYIAYFLGLESYLSGNYHQGGFIRYIQDGGAPSLVASRTAGYASDGWLASHDFDQRIARIDRTKPGAGFVMAGLGDAYPRSVFAYDARTGTRINVLPIPGNTGENRTYTLLGGLAVQNGNTVALGFSSKYVSNTASDNSANELNVAVALVSLSDFPAIAKLQGSNSGDVSKIKYVHLTKLNTGTLAVDPKLAALGNDKFLVAWREVGSSATNTANAVAKYAVIDVNGNVLIPPTVMPTGFQFHRSDDFITASDGNVYWAVGGGIDKLVVNALKLPQ</sequence>
<accession>A0A4U1HP34</accession>
<evidence type="ECO:0000256" key="1">
    <source>
        <dbReference type="SAM" id="MobiDB-lite"/>
    </source>
</evidence>
<organism evidence="3 4">
    <name type="scientific">Trinickia terrae</name>
    <dbReference type="NCBI Taxonomy" id="2571161"/>
    <lineage>
        <taxon>Bacteria</taxon>
        <taxon>Pseudomonadati</taxon>
        <taxon>Pseudomonadota</taxon>
        <taxon>Betaproteobacteria</taxon>
        <taxon>Burkholderiales</taxon>
        <taxon>Burkholderiaceae</taxon>
        <taxon>Trinickia</taxon>
    </lineage>
</organism>
<keyword evidence="4" id="KW-1185">Reference proteome</keyword>
<feature type="compositionally biased region" description="Low complexity" evidence="1">
    <location>
        <begin position="28"/>
        <end position="69"/>
    </location>
</feature>
<dbReference type="RefSeq" id="WP_136897865.1">
    <property type="nucleotide sequence ID" value="NZ_SWJE01000015.1"/>
</dbReference>
<dbReference type="OrthoDB" id="292801at2"/>
<protein>
    <submittedName>
        <fullName evidence="3">Uncharacterized protein</fullName>
    </submittedName>
</protein>
<dbReference type="Proteomes" id="UP000305539">
    <property type="component" value="Unassembled WGS sequence"/>
</dbReference>
<dbReference type="AlphaFoldDB" id="A0A4U1HP34"/>
<dbReference type="EMBL" id="SWJE01000015">
    <property type="protein sequence ID" value="TKC83051.1"/>
    <property type="molecule type" value="Genomic_DNA"/>
</dbReference>
<dbReference type="PROSITE" id="PS51257">
    <property type="entry name" value="PROKAR_LIPOPROTEIN"/>
    <property type="match status" value="1"/>
</dbReference>
<feature type="region of interest" description="Disordered" evidence="1">
    <location>
        <begin position="28"/>
        <end position="72"/>
    </location>
</feature>
<keyword evidence="2" id="KW-0732">Signal</keyword>
<evidence type="ECO:0000313" key="4">
    <source>
        <dbReference type="Proteomes" id="UP000305539"/>
    </source>
</evidence>
<feature type="chain" id="PRO_5020602648" evidence="2">
    <location>
        <begin position="33"/>
        <end position="553"/>
    </location>
</feature>